<sequence length="456" mass="50217">MATQGDCNGVHILTIPFPAAGHILPHMDLIHQFVLRGLTVTILVTPKNLHYLNPLLSFHSSSNVQTLVLPFPSHSSIPPGVENMQDVTLSFAPDFVTALSKLYDPLVQWFHAHRYPPVAILSDMLLSSWVNSLASHLNIQNLSFSVLNANSMFHWMVKALKVRDDAFSTGVDLVSVGSWGLIFNTFTELDGAKMNMIKEEFTKHDRLWAVGPLLPIKASSMGSNERGGPSSIQQDQVVAWLDSCQSDKTVVYVGFGTQITLTKQQMDAVASALEESGVRFIWAVKDPMKGKQNGDDQNVVPRGFEERVGGRGLVIKGWTPQLAILEHQAVGSYLTHCGWNSVLEGLLGGVLLLAWPMQVDHFDNTKLLVDELGVAIRVCEGLDSVPDATKLARILSDSVSMDRFREERNRAMQLRKTALAAIQKGGSSDEALECLVEELCSLNINAEEKEIKPNNK</sequence>
<evidence type="ECO:0000256" key="3">
    <source>
        <dbReference type="ARBA" id="ARBA00022679"/>
    </source>
</evidence>
<dbReference type="PANTHER" id="PTHR48047">
    <property type="entry name" value="GLYCOSYLTRANSFERASE"/>
    <property type="match status" value="1"/>
</dbReference>
<evidence type="ECO:0000313" key="4">
    <source>
        <dbReference type="Proteomes" id="UP000515121"/>
    </source>
</evidence>
<evidence type="ECO:0000256" key="2">
    <source>
        <dbReference type="ARBA" id="ARBA00022676"/>
    </source>
</evidence>
<comment type="similarity">
    <text evidence="1">Belongs to the UDP-glycosyltransferase family.</text>
</comment>
<keyword evidence="3" id="KW-0808">Transferase</keyword>
<keyword evidence="2" id="KW-0328">Glycosyltransferase</keyword>
<name>A0A6P6B5R9_DURZI</name>
<proteinExistence type="inferred from homology"/>
<dbReference type="InterPro" id="IPR002213">
    <property type="entry name" value="UDP_glucos_trans"/>
</dbReference>
<dbReference type="GO" id="GO:0051555">
    <property type="term" value="P:flavonol biosynthetic process"/>
    <property type="evidence" value="ECO:0007669"/>
    <property type="project" value="TreeGrafter"/>
</dbReference>
<keyword evidence="4" id="KW-1185">Reference proteome</keyword>
<protein>
    <submittedName>
        <fullName evidence="5">UDP-glycosyltransferase 89C1-like</fullName>
    </submittedName>
</protein>
<dbReference type="Gene3D" id="3.40.50.2000">
    <property type="entry name" value="Glycogen Phosphorylase B"/>
    <property type="match status" value="2"/>
</dbReference>
<gene>
    <name evidence="5" type="primary">LOC111315208</name>
</gene>
<evidence type="ECO:0000313" key="5">
    <source>
        <dbReference type="RefSeq" id="XP_022772509.1"/>
    </source>
</evidence>
<organism evidence="4 5">
    <name type="scientific">Durio zibethinus</name>
    <name type="common">Durian</name>
    <dbReference type="NCBI Taxonomy" id="66656"/>
    <lineage>
        <taxon>Eukaryota</taxon>
        <taxon>Viridiplantae</taxon>
        <taxon>Streptophyta</taxon>
        <taxon>Embryophyta</taxon>
        <taxon>Tracheophyta</taxon>
        <taxon>Spermatophyta</taxon>
        <taxon>Magnoliopsida</taxon>
        <taxon>eudicotyledons</taxon>
        <taxon>Gunneridae</taxon>
        <taxon>Pentapetalae</taxon>
        <taxon>rosids</taxon>
        <taxon>malvids</taxon>
        <taxon>Malvales</taxon>
        <taxon>Malvaceae</taxon>
        <taxon>Helicteroideae</taxon>
        <taxon>Durio</taxon>
    </lineage>
</organism>
<dbReference type="AlphaFoldDB" id="A0A6P6B5R9"/>
<dbReference type="GO" id="GO:0035251">
    <property type="term" value="F:UDP-glucosyltransferase activity"/>
    <property type="evidence" value="ECO:0007669"/>
    <property type="project" value="TreeGrafter"/>
</dbReference>
<dbReference type="FunFam" id="3.40.50.2000:FF:000064">
    <property type="entry name" value="Glycosyltransferase"/>
    <property type="match status" value="1"/>
</dbReference>
<dbReference type="GeneID" id="111315208"/>
<dbReference type="SUPFAM" id="SSF53756">
    <property type="entry name" value="UDP-Glycosyltransferase/glycogen phosphorylase"/>
    <property type="match status" value="1"/>
</dbReference>
<evidence type="ECO:0000256" key="1">
    <source>
        <dbReference type="ARBA" id="ARBA00009995"/>
    </source>
</evidence>
<dbReference type="Proteomes" id="UP000515121">
    <property type="component" value="Unplaced"/>
</dbReference>
<dbReference type="Pfam" id="PF00201">
    <property type="entry name" value="UDPGT"/>
    <property type="match status" value="1"/>
</dbReference>
<dbReference type="RefSeq" id="XP_022772509.1">
    <property type="nucleotide sequence ID" value="XM_022916774.1"/>
</dbReference>
<dbReference type="PANTHER" id="PTHR48047:SF5">
    <property type="entry name" value="FLAVONOL 7-O-RHAMNOSYLTRANSFERASE"/>
    <property type="match status" value="1"/>
</dbReference>
<dbReference type="CDD" id="cd03784">
    <property type="entry name" value="GT1_Gtf-like"/>
    <property type="match status" value="1"/>
</dbReference>
<dbReference type="KEGG" id="dzi:111315208"/>
<reference evidence="5" key="1">
    <citation type="submission" date="2025-08" db="UniProtKB">
        <authorList>
            <consortium name="RefSeq"/>
        </authorList>
    </citation>
    <scope>IDENTIFICATION</scope>
    <source>
        <tissue evidence="5">Fruit stalk</tissue>
    </source>
</reference>
<accession>A0A6P6B5R9</accession>
<dbReference type="OrthoDB" id="5835829at2759"/>